<evidence type="ECO:0000313" key="2">
    <source>
        <dbReference type="Proteomes" id="UP000005496"/>
    </source>
</evidence>
<comment type="caution">
    <text evidence="1">The sequence shown here is derived from an EMBL/GenBank/DDBJ whole genome shotgun (WGS) entry which is preliminary data.</text>
</comment>
<proteinExistence type="predicted"/>
<gene>
    <name evidence="1" type="ORF">Dthio_PD0852</name>
</gene>
<dbReference type="eggNOG" id="ENOG503339X">
    <property type="taxonomic scope" value="Bacteria"/>
</dbReference>
<dbReference type="EMBL" id="ACJN02000003">
    <property type="protein sequence ID" value="EFI33518.1"/>
    <property type="molecule type" value="Genomic_DNA"/>
</dbReference>
<dbReference type="Proteomes" id="UP000005496">
    <property type="component" value="Unassembled WGS sequence"/>
</dbReference>
<dbReference type="RefSeq" id="WP_008870868.1">
    <property type="nucleotide sequence ID" value="NZ_ACJN02000003.1"/>
</dbReference>
<reference evidence="1" key="1">
    <citation type="submission" date="2010-05" db="EMBL/GenBank/DDBJ databases">
        <title>The draft genome of Desulfonatronospira thiodismutans ASO3-1.</title>
        <authorList>
            <consortium name="US DOE Joint Genome Institute (JGI-PGF)"/>
            <person name="Lucas S."/>
            <person name="Copeland A."/>
            <person name="Lapidus A."/>
            <person name="Cheng J.-F."/>
            <person name="Bruce D."/>
            <person name="Goodwin L."/>
            <person name="Pitluck S."/>
            <person name="Chertkov O."/>
            <person name="Brettin T."/>
            <person name="Detter J.C."/>
            <person name="Han C."/>
            <person name="Land M.L."/>
            <person name="Hauser L."/>
            <person name="Kyrpides N."/>
            <person name="Mikhailova N."/>
            <person name="Muyzer G."/>
            <person name="Woyke T."/>
        </authorList>
    </citation>
    <scope>NUCLEOTIDE SEQUENCE [LARGE SCALE GENOMIC DNA]</scope>
    <source>
        <strain evidence="1">ASO3-1</strain>
    </source>
</reference>
<protein>
    <submittedName>
        <fullName evidence="1">Uncharacterized protein</fullName>
    </submittedName>
</protein>
<accession>D6SS52</accession>
<evidence type="ECO:0000313" key="1">
    <source>
        <dbReference type="EMBL" id="EFI33518.1"/>
    </source>
</evidence>
<dbReference type="AlphaFoldDB" id="D6SS52"/>
<keyword evidence="2" id="KW-1185">Reference proteome</keyword>
<name>D6SS52_9BACT</name>
<organism evidence="1 2">
    <name type="scientific">Desulfonatronospira thiodismutans ASO3-1</name>
    <dbReference type="NCBI Taxonomy" id="555779"/>
    <lineage>
        <taxon>Bacteria</taxon>
        <taxon>Pseudomonadati</taxon>
        <taxon>Thermodesulfobacteriota</taxon>
        <taxon>Desulfovibrionia</taxon>
        <taxon>Desulfovibrionales</taxon>
        <taxon>Desulfonatronovibrionaceae</taxon>
        <taxon>Desulfonatronospira</taxon>
    </lineage>
</organism>
<sequence length="72" mass="8383">MEHQLVICIKNKGYEASLEARKLYEAIPDPKAEKHQQIRVIDESGKDYLFPKELFVIVELPKPVEEAIFREA</sequence>
<dbReference type="OrthoDB" id="5569763at2"/>